<keyword evidence="3 8" id="KW-0963">Cytoplasm</keyword>
<keyword evidence="11" id="KW-0812">Transmembrane</keyword>
<comment type="function">
    <text evidence="8">Catalyzes the reduction of 1-pyrroline-5-carboxylate (PCA) to L-proline.</text>
</comment>
<dbReference type="GO" id="GO:0004735">
    <property type="term" value="F:pyrroline-5-carboxylate reductase activity"/>
    <property type="evidence" value="ECO:0007669"/>
    <property type="project" value="UniProtKB-UniRule"/>
</dbReference>
<evidence type="ECO:0000256" key="1">
    <source>
        <dbReference type="ARBA" id="ARBA00004496"/>
    </source>
</evidence>
<evidence type="ECO:0000256" key="2">
    <source>
        <dbReference type="ARBA" id="ARBA00005525"/>
    </source>
</evidence>
<sequence length="282" mass="28714">MNTTNTTPLRWGFIGAGKMATALIRGMLRAGIATPETIFASDPIEAARTLLADETGITSRATNEQVVQDSDVLILAVKPQSMSEVLQMLRGSVTSDHLLISIAAGVSLGTLAAGLGADRRLARVMPNTPALVGAGAAGYCLGAGARESDDGIVRSCLESVGLAFRVPESLLDAVTGLSGSGPAFVYVMIEALSDGGVRVGLPRDVATALAAQTVLGAARMVLETGLHTGTLKDQVTSPGGTTIAGLHALERGSIRAALIDAVEAATKRSSELAAQVAQAGQK</sequence>
<feature type="binding site" evidence="10">
    <location>
        <begin position="14"/>
        <end position="19"/>
    </location>
    <ligand>
        <name>NADP(+)</name>
        <dbReference type="ChEBI" id="CHEBI:58349"/>
    </ligand>
</feature>
<dbReference type="Pfam" id="PF03807">
    <property type="entry name" value="F420_oxidored"/>
    <property type="match status" value="1"/>
</dbReference>
<evidence type="ECO:0000256" key="6">
    <source>
        <dbReference type="ARBA" id="ARBA00022857"/>
    </source>
</evidence>
<keyword evidence="5 8" id="KW-0641">Proline biosynthesis</keyword>
<dbReference type="PANTHER" id="PTHR11645:SF0">
    <property type="entry name" value="PYRROLINE-5-CARBOXYLATE REDUCTASE 3"/>
    <property type="match status" value="1"/>
</dbReference>
<dbReference type="EC" id="1.5.1.2" evidence="8 9"/>
<evidence type="ECO:0000256" key="7">
    <source>
        <dbReference type="ARBA" id="ARBA00023002"/>
    </source>
</evidence>
<evidence type="ECO:0000259" key="13">
    <source>
        <dbReference type="Pfam" id="PF14748"/>
    </source>
</evidence>
<dbReference type="InterPro" id="IPR036291">
    <property type="entry name" value="NAD(P)-bd_dom_sf"/>
</dbReference>
<comment type="similarity">
    <text evidence="2 8">Belongs to the pyrroline-5-carboxylate reductase family.</text>
</comment>
<keyword evidence="11" id="KW-0472">Membrane</keyword>
<evidence type="ECO:0000256" key="4">
    <source>
        <dbReference type="ARBA" id="ARBA00022605"/>
    </source>
</evidence>
<organism evidence="14">
    <name type="scientific">Singulisphaera sp. Ch08</name>
    <dbReference type="NCBI Taxonomy" id="3120278"/>
    <lineage>
        <taxon>Bacteria</taxon>
        <taxon>Pseudomonadati</taxon>
        <taxon>Planctomycetota</taxon>
        <taxon>Planctomycetia</taxon>
        <taxon>Isosphaerales</taxon>
        <taxon>Isosphaeraceae</taxon>
        <taxon>Singulisphaera</taxon>
    </lineage>
</organism>
<feature type="transmembrane region" description="Helical" evidence="11">
    <location>
        <begin position="98"/>
        <end position="117"/>
    </location>
</feature>
<dbReference type="PIRSF" id="PIRSF000193">
    <property type="entry name" value="Pyrrol-5-carb_rd"/>
    <property type="match status" value="1"/>
</dbReference>
<dbReference type="InterPro" id="IPR000304">
    <property type="entry name" value="Pyrroline-COOH_reductase"/>
</dbReference>
<accession>A0AAU7CDQ9</accession>
<dbReference type="SUPFAM" id="SSF51735">
    <property type="entry name" value="NAD(P)-binding Rossmann-fold domains"/>
    <property type="match status" value="1"/>
</dbReference>
<keyword evidence="11" id="KW-1133">Transmembrane helix</keyword>
<reference evidence="14" key="1">
    <citation type="submission" date="2024-05" db="EMBL/GenBank/DDBJ databases">
        <title>Planctomycetes of the genus Singulisphaera possess chitinolytic capabilities.</title>
        <authorList>
            <person name="Ivanova A."/>
        </authorList>
    </citation>
    <scope>NUCLEOTIDE SEQUENCE</scope>
    <source>
        <strain evidence="14">Ch08T</strain>
    </source>
</reference>
<evidence type="ECO:0000313" key="14">
    <source>
        <dbReference type="EMBL" id="XBH03310.1"/>
    </source>
</evidence>
<evidence type="ECO:0000256" key="3">
    <source>
        <dbReference type="ARBA" id="ARBA00022490"/>
    </source>
</evidence>
<protein>
    <recommendedName>
        <fullName evidence="8 9">Pyrroline-5-carboxylate reductase</fullName>
        <shortName evidence="8">P5C reductase</shortName>
        <shortName evidence="8">P5CR</shortName>
        <ecNumber evidence="8 9">1.5.1.2</ecNumber>
    </recommendedName>
    <alternativeName>
        <fullName evidence="8">PCA reductase</fullName>
    </alternativeName>
</protein>
<dbReference type="GO" id="GO:0005737">
    <property type="term" value="C:cytoplasm"/>
    <property type="evidence" value="ECO:0007669"/>
    <property type="project" value="UniProtKB-SubCell"/>
</dbReference>
<feature type="binding site" evidence="10">
    <location>
        <begin position="76"/>
        <end position="79"/>
    </location>
    <ligand>
        <name>NADP(+)</name>
        <dbReference type="ChEBI" id="CHEBI:58349"/>
    </ligand>
</feature>
<evidence type="ECO:0000256" key="5">
    <source>
        <dbReference type="ARBA" id="ARBA00022650"/>
    </source>
</evidence>
<dbReference type="GO" id="GO:0055129">
    <property type="term" value="P:L-proline biosynthetic process"/>
    <property type="evidence" value="ECO:0007669"/>
    <property type="project" value="UniProtKB-UniRule"/>
</dbReference>
<dbReference type="AlphaFoldDB" id="A0AAU7CDQ9"/>
<feature type="domain" description="Pyrroline-5-carboxylate reductase catalytic N-terminal" evidence="12">
    <location>
        <begin position="12"/>
        <end position="105"/>
    </location>
</feature>
<dbReference type="Gene3D" id="1.10.3730.10">
    <property type="entry name" value="ProC C-terminal domain-like"/>
    <property type="match status" value="1"/>
</dbReference>
<dbReference type="FunFam" id="3.40.50.720:FF:000190">
    <property type="entry name" value="Pyrroline-5-carboxylate reductase"/>
    <property type="match status" value="1"/>
</dbReference>
<name>A0AAU7CDQ9_9BACT</name>
<feature type="binding site" evidence="10">
    <location>
        <position position="63"/>
    </location>
    <ligand>
        <name>NADPH</name>
        <dbReference type="ChEBI" id="CHEBI:57783"/>
    </ligand>
</feature>
<dbReference type="InterPro" id="IPR028939">
    <property type="entry name" value="P5C_Rdtase_cat_N"/>
</dbReference>
<dbReference type="FunFam" id="1.10.3730.10:FF:000001">
    <property type="entry name" value="Pyrroline-5-carboxylate reductase"/>
    <property type="match status" value="1"/>
</dbReference>
<evidence type="ECO:0000256" key="9">
    <source>
        <dbReference type="NCBIfam" id="TIGR00112"/>
    </source>
</evidence>
<keyword evidence="7 8" id="KW-0560">Oxidoreductase</keyword>
<feature type="domain" description="Pyrroline-5-carboxylate reductase dimerisation" evidence="13">
    <location>
        <begin position="168"/>
        <end position="272"/>
    </location>
</feature>
<proteinExistence type="inferred from homology"/>
<comment type="pathway">
    <text evidence="8">Amino-acid biosynthesis; L-proline biosynthesis; L-proline from L-glutamate 5-semialdehyde: step 1/1.</text>
</comment>
<dbReference type="NCBIfam" id="TIGR00112">
    <property type="entry name" value="proC"/>
    <property type="match status" value="1"/>
</dbReference>
<dbReference type="HAMAP" id="MF_01925">
    <property type="entry name" value="P5C_reductase"/>
    <property type="match status" value="1"/>
</dbReference>
<dbReference type="SUPFAM" id="SSF48179">
    <property type="entry name" value="6-phosphogluconate dehydrogenase C-terminal domain-like"/>
    <property type="match status" value="1"/>
</dbReference>
<dbReference type="Pfam" id="PF14748">
    <property type="entry name" value="P5CR_dimer"/>
    <property type="match status" value="1"/>
</dbReference>
<dbReference type="PANTHER" id="PTHR11645">
    <property type="entry name" value="PYRROLINE-5-CARBOXYLATE REDUCTASE"/>
    <property type="match status" value="1"/>
</dbReference>
<evidence type="ECO:0000256" key="10">
    <source>
        <dbReference type="PIRSR" id="PIRSR000193-1"/>
    </source>
</evidence>
<comment type="catalytic activity">
    <reaction evidence="8">
        <text>L-proline + NADP(+) = (S)-1-pyrroline-5-carboxylate + NADPH + 2 H(+)</text>
        <dbReference type="Rhea" id="RHEA:14109"/>
        <dbReference type="ChEBI" id="CHEBI:15378"/>
        <dbReference type="ChEBI" id="CHEBI:17388"/>
        <dbReference type="ChEBI" id="CHEBI:57783"/>
        <dbReference type="ChEBI" id="CHEBI:58349"/>
        <dbReference type="ChEBI" id="CHEBI:60039"/>
        <dbReference type="EC" id="1.5.1.2"/>
    </reaction>
</comment>
<dbReference type="InterPro" id="IPR008927">
    <property type="entry name" value="6-PGluconate_DH-like_C_sf"/>
</dbReference>
<evidence type="ECO:0000259" key="12">
    <source>
        <dbReference type="Pfam" id="PF03807"/>
    </source>
</evidence>
<comment type="subcellular location">
    <subcellularLocation>
        <location evidence="1 8">Cytoplasm</location>
    </subcellularLocation>
</comment>
<keyword evidence="6 8" id="KW-0521">NADP</keyword>
<dbReference type="Gene3D" id="3.40.50.720">
    <property type="entry name" value="NAD(P)-binding Rossmann-like Domain"/>
    <property type="match status" value="1"/>
</dbReference>
<dbReference type="EMBL" id="CP155447">
    <property type="protein sequence ID" value="XBH03310.1"/>
    <property type="molecule type" value="Genomic_DNA"/>
</dbReference>
<gene>
    <name evidence="8 14" type="primary">proC</name>
    <name evidence="14" type="ORF">V5E97_34125</name>
</gene>
<keyword evidence="4 8" id="KW-0028">Amino-acid biosynthesis</keyword>
<evidence type="ECO:0000256" key="11">
    <source>
        <dbReference type="SAM" id="Phobius"/>
    </source>
</evidence>
<evidence type="ECO:0000256" key="8">
    <source>
        <dbReference type="HAMAP-Rule" id="MF_01925"/>
    </source>
</evidence>
<dbReference type="RefSeq" id="WP_406696044.1">
    <property type="nucleotide sequence ID" value="NZ_CP155447.1"/>
</dbReference>
<comment type="catalytic activity">
    <reaction evidence="8">
        <text>L-proline + NAD(+) = (S)-1-pyrroline-5-carboxylate + NADH + 2 H(+)</text>
        <dbReference type="Rhea" id="RHEA:14105"/>
        <dbReference type="ChEBI" id="CHEBI:15378"/>
        <dbReference type="ChEBI" id="CHEBI:17388"/>
        <dbReference type="ChEBI" id="CHEBI:57540"/>
        <dbReference type="ChEBI" id="CHEBI:57945"/>
        <dbReference type="ChEBI" id="CHEBI:60039"/>
        <dbReference type="EC" id="1.5.1.2"/>
    </reaction>
</comment>
<dbReference type="InterPro" id="IPR029036">
    <property type="entry name" value="P5CR_dimer"/>
</dbReference>